<dbReference type="Pfam" id="PF13362">
    <property type="entry name" value="Toprim_3"/>
    <property type="match status" value="1"/>
</dbReference>
<gene>
    <name evidence="2" type="ORF">DFQ15_101138</name>
</gene>
<dbReference type="RefSeq" id="WP_110464110.1">
    <property type="nucleotide sequence ID" value="NZ_JAMOFZ010000002.1"/>
</dbReference>
<name>A0A318SMF5_9BURK</name>
<evidence type="ECO:0000259" key="1">
    <source>
        <dbReference type="Pfam" id="PF13362"/>
    </source>
</evidence>
<dbReference type="OrthoDB" id="784829at2"/>
<protein>
    <submittedName>
        <fullName evidence="2">Toprim domain-containing protein</fullName>
    </submittedName>
</protein>
<evidence type="ECO:0000313" key="2">
    <source>
        <dbReference type="EMBL" id="PYE79818.1"/>
    </source>
</evidence>
<dbReference type="EMBL" id="QJTC01000001">
    <property type="protein sequence ID" value="PYE79818.1"/>
    <property type="molecule type" value="Genomic_DNA"/>
</dbReference>
<feature type="domain" description="Toprim" evidence="1">
    <location>
        <begin position="223"/>
        <end position="333"/>
    </location>
</feature>
<keyword evidence="3" id="KW-1185">Reference proteome</keyword>
<comment type="caution">
    <text evidence="2">The sequence shown here is derived from an EMBL/GenBank/DDBJ whole genome shotgun (WGS) entry which is preliminary data.</text>
</comment>
<proteinExistence type="predicted"/>
<organism evidence="2 3">
    <name type="scientific">Xylophilus ampelinus</name>
    <dbReference type="NCBI Taxonomy" id="54067"/>
    <lineage>
        <taxon>Bacteria</taxon>
        <taxon>Pseudomonadati</taxon>
        <taxon>Pseudomonadota</taxon>
        <taxon>Betaproteobacteria</taxon>
        <taxon>Burkholderiales</taxon>
        <taxon>Xylophilus</taxon>
    </lineage>
</organism>
<dbReference type="AlphaFoldDB" id="A0A318SMF5"/>
<sequence>MDNYQQVLLQMEEFGIVLRDKDVPLRLDTPKRVTCGDKGKDWYRLYLFRPDAGGAYVTGSYGTYRHGGDYRKVAVDWQPLSEAERTRMAAERAVQREAAARARQEEIANAAAEAIDLWRRALPTGGSPYLDLKQVQAEACRFVDQPMVLRWPARRPDEDDTVVRLPTGTLVVPLLRYDLPRHEALRGLQFIRPDGAKIYLRGFDKPGCAARLGEVDDEWGTLLLVCEGYATGLSLRMAVDGKFAVFVAFDAGNLAHVVPLLAARYPQHRILICADDDWQTRDRDTRELSNPGRTAARAVARLVANADFLWPHFRAATREKGDTDFNDLHVREGLDAVRRQLSGVVTAMARRYG</sequence>
<dbReference type="InterPro" id="IPR034154">
    <property type="entry name" value="TOPRIM_DnaG/twinkle"/>
</dbReference>
<dbReference type="CDD" id="cd01029">
    <property type="entry name" value="TOPRIM_primases"/>
    <property type="match status" value="1"/>
</dbReference>
<accession>A0A318SMF5</accession>
<evidence type="ECO:0000313" key="3">
    <source>
        <dbReference type="Proteomes" id="UP000247540"/>
    </source>
</evidence>
<reference evidence="2 3" key="1">
    <citation type="submission" date="2018-06" db="EMBL/GenBank/DDBJ databases">
        <title>Genomic Encyclopedia of Type Strains, Phase III (KMG-III): the genomes of soil and plant-associated and newly described type strains.</title>
        <authorList>
            <person name="Whitman W."/>
        </authorList>
    </citation>
    <scope>NUCLEOTIDE SEQUENCE [LARGE SCALE GENOMIC DNA]</scope>
    <source>
        <strain evidence="2 3">CECT 7646</strain>
    </source>
</reference>
<dbReference type="InterPro" id="IPR006171">
    <property type="entry name" value="TOPRIM_dom"/>
</dbReference>
<dbReference type="Proteomes" id="UP000247540">
    <property type="component" value="Unassembled WGS sequence"/>
</dbReference>